<name>A0A367FH13_9ACTN</name>
<accession>A0A367FH13</accession>
<evidence type="ECO:0000313" key="1">
    <source>
        <dbReference type="EMBL" id="RCG29594.1"/>
    </source>
</evidence>
<evidence type="ECO:0000313" key="2">
    <source>
        <dbReference type="Proteomes" id="UP000253094"/>
    </source>
</evidence>
<dbReference type="OrthoDB" id="5198721at2"/>
<proteinExistence type="predicted"/>
<organism evidence="1 2">
    <name type="scientific">Sphaerisporangium album</name>
    <dbReference type="NCBI Taxonomy" id="509200"/>
    <lineage>
        <taxon>Bacteria</taxon>
        <taxon>Bacillati</taxon>
        <taxon>Actinomycetota</taxon>
        <taxon>Actinomycetes</taxon>
        <taxon>Streptosporangiales</taxon>
        <taxon>Streptosporangiaceae</taxon>
        <taxon>Sphaerisporangium</taxon>
    </lineage>
</organism>
<reference evidence="1 2" key="1">
    <citation type="submission" date="2018-06" db="EMBL/GenBank/DDBJ databases">
        <title>Sphaerisporangium craniellae sp. nov., isolated from a marine sponge in the South China Sea.</title>
        <authorList>
            <person name="Li L."/>
        </authorList>
    </citation>
    <scope>NUCLEOTIDE SEQUENCE [LARGE SCALE GENOMIC DNA]</scope>
    <source>
        <strain evidence="1 2">CCTCC AA 208026</strain>
    </source>
</reference>
<comment type="caution">
    <text evidence="1">The sequence shown here is derived from an EMBL/GenBank/DDBJ whole genome shotgun (WGS) entry which is preliminary data.</text>
</comment>
<dbReference type="AlphaFoldDB" id="A0A367FH13"/>
<sequence>MTESGETRTESGEARVSAALTRLGALGDLPVGEHVAVFEEVLGELEAILASVDETSAVPGNGPR</sequence>
<gene>
    <name evidence="1" type="ORF">DQ384_18520</name>
</gene>
<keyword evidence="2" id="KW-1185">Reference proteome</keyword>
<dbReference type="Proteomes" id="UP000253094">
    <property type="component" value="Unassembled WGS sequence"/>
</dbReference>
<dbReference type="EMBL" id="QOIL01000010">
    <property type="protein sequence ID" value="RCG29594.1"/>
    <property type="molecule type" value="Genomic_DNA"/>
</dbReference>
<protein>
    <submittedName>
        <fullName evidence="1">Uncharacterized protein</fullName>
    </submittedName>
</protein>
<dbReference type="RefSeq" id="WP_114030103.1">
    <property type="nucleotide sequence ID" value="NZ_QOIL01000010.1"/>
</dbReference>